<dbReference type="InterPro" id="IPR029062">
    <property type="entry name" value="Class_I_gatase-like"/>
</dbReference>
<dbReference type="Pfam" id="PF07584">
    <property type="entry name" value="BatA"/>
    <property type="match status" value="1"/>
</dbReference>
<sequence length="918" mass="97293">MILLSPLLLLGLLALPALWWLVRATPPAPQEKSFPSLLLLKRLTARREDAARSPLWLLILRIAAVALVIFGLSRPVLVPHTNDTTNGPLLIVLDDGWASIPHWNERVAAALSLGQTALRNGNPVTVVHAARSSDGAMPEPFTTQDGHALSEHLEHLHARPWPVDRSGLAGVLQRIDLSDKHVVVLSDGLSSPNDAVLQTALGKARSIQDMRWNPCDILRLAAGLGPDGALHAKVEGLNCPSRAVTIRAVAANGGTLAAFAAQVGEDKILTLPAMLRNQLDHFTLEGMAGPATTVLLGDAGHRRPVGLLQTPGDTTPLIGSAFFLNHALDTLSERRNGDANALLGSSLSVLVATDGALSGDQTRKRVLEWVRHGGMLIRFAGPGLAAEQSPQQDDTSAETQDALLPVPLMNGMRQLGGPMSWGKPQTLEPFPASSPFADLSIPPDVTVSRQVLAKPETGLQDHVWAALADGTPLVTARTEGNGEIVLFHVTASPDWSNLPISGLFPQMLERLIERSAGVAGSGPTDLAPWRMLDSDGGLVMPPQAARSIRAADLSKTNVSVTHPAGLYGPAHGTRALNVSDHAPPLKEEPLLGTRITPDGAHPDRPIGPWLLAAGLLVLLVDFVLSLRRRGLLGPVAALLVLIAMPQAQAQPATSHPPALPASAPQAALETRLAYVLTGHDEVDEASKEGLQGLSDYTSARSSAALGHPDGVTPGKDDLAFYPLLYWPITADAQPDADRTKALNAFMDHGGILLIDQQGAGTDMDAGSGGAVRAALKRVTDGLIIPPLAKLTDKHVLGHTFYLLHSGFPGRINGQPVYVARNGDEANDDVSPVIIGNGDWAHAWAVDASGNHPYAVLPGGDDQRTQAYRFGVNMVLYALTGNYKSDQAHYPEMLRRLGQDNPDGQTNTGSTDEDEEDAP</sequence>
<evidence type="ECO:0000313" key="5">
    <source>
        <dbReference type="Proteomes" id="UP000323560"/>
    </source>
</evidence>
<dbReference type="PANTHER" id="PTHR37464">
    <property type="entry name" value="BLL2463 PROTEIN"/>
    <property type="match status" value="1"/>
</dbReference>
<dbReference type="AlphaFoldDB" id="A0AAP9EQY5"/>
<accession>A0AAP9EQY5</accession>
<gene>
    <name evidence="4" type="ORF">FXF46_01330</name>
</gene>
<dbReference type="Pfam" id="PF13709">
    <property type="entry name" value="DUF4159"/>
    <property type="match status" value="1"/>
</dbReference>
<dbReference type="NCBIfam" id="TIGR02226">
    <property type="entry name" value="two_anch"/>
    <property type="match status" value="1"/>
</dbReference>
<evidence type="ECO:0000256" key="1">
    <source>
        <dbReference type="SAM" id="MobiDB-lite"/>
    </source>
</evidence>
<dbReference type="RefSeq" id="WP_148619256.1">
    <property type="nucleotide sequence ID" value="NZ_CP043043.1"/>
</dbReference>
<proteinExistence type="predicted"/>
<dbReference type="InterPro" id="IPR011933">
    <property type="entry name" value="Double_TM_dom"/>
</dbReference>
<organism evidence="4 5">
    <name type="scientific">Gluconobacter thailandicus</name>
    <dbReference type="NCBI Taxonomy" id="257438"/>
    <lineage>
        <taxon>Bacteria</taxon>
        <taxon>Pseudomonadati</taxon>
        <taxon>Pseudomonadota</taxon>
        <taxon>Alphaproteobacteria</taxon>
        <taxon>Acetobacterales</taxon>
        <taxon>Acetobacteraceae</taxon>
        <taxon>Gluconobacter</taxon>
    </lineage>
</organism>
<dbReference type="SUPFAM" id="SSF52317">
    <property type="entry name" value="Class I glutamine amidotransferase-like"/>
    <property type="match status" value="1"/>
</dbReference>
<evidence type="ECO:0000313" key="4">
    <source>
        <dbReference type="EMBL" id="QEH95052.1"/>
    </source>
</evidence>
<name>A0AAP9EQY5_GLUTH</name>
<dbReference type="InterPro" id="IPR024163">
    <property type="entry name" value="Aerotolerance_reg_N"/>
</dbReference>
<evidence type="ECO:0000259" key="2">
    <source>
        <dbReference type="Pfam" id="PF07584"/>
    </source>
</evidence>
<evidence type="ECO:0000259" key="3">
    <source>
        <dbReference type="Pfam" id="PF13709"/>
    </source>
</evidence>
<dbReference type="CDD" id="cd03143">
    <property type="entry name" value="A4_beta-galactosidase_middle_domain"/>
    <property type="match status" value="1"/>
</dbReference>
<dbReference type="PANTHER" id="PTHR37464:SF1">
    <property type="entry name" value="BLL2463 PROTEIN"/>
    <property type="match status" value="1"/>
</dbReference>
<feature type="domain" description="Aerotolerance regulator N-terminal" evidence="2">
    <location>
        <begin position="1"/>
        <end position="75"/>
    </location>
</feature>
<feature type="domain" description="DUF4159" evidence="3">
    <location>
        <begin position="671"/>
        <end position="878"/>
    </location>
</feature>
<dbReference type="Gene3D" id="3.40.50.12140">
    <property type="entry name" value="Domain of unknown function DUF4159"/>
    <property type="match status" value="1"/>
</dbReference>
<dbReference type="EMBL" id="CP043043">
    <property type="protein sequence ID" value="QEH95052.1"/>
    <property type="molecule type" value="Genomic_DNA"/>
</dbReference>
<protein>
    <submittedName>
        <fullName evidence="4">DUF4159 domain-containing protein</fullName>
    </submittedName>
</protein>
<dbReference type="KEGG" id="gti:FXF46_01330"/>
<dbReference type="Proteomes" id="UP000323560">
    <property type="component" value="Chromosome"/>
</dbReference>
<feature type="region of interest" description="Disordered" evidence="1">
    <location>
        <begin position="895"/>
        <end position="918"/>
    </location>
</feature>
<dbReference type="InterPro" id="IPR025297">
    <property type="entry name" value="DUF4159"/>
</dbReference>
<reference evidence="4 5" key="1">
    <citation type="submission" date="2019-08" db="EMBL/GenBank/DDBJ databases">
        <title>Gluconobacter frateurii HD924 genome.</title>
        <authorList>
            <person name="Liu Y."/>
            <person name="Zhang P."/>
        </authorList>
    </citation>
    <scope>NUCLEOTIDE SEQUENCE [LARGE SCALE GENOMIC DNA]</scope>
    <source>
        <strain evidence="4 5">HD924</strain>
    </source>
</reference>
<dbReference type="Gene3D" id="3.40.50.880">
    <property type="match status" value="1"/>
</dbReference>